<protein>
    <submittedName>
        <fullName evidence="1">Uncharacterized protein</fullName>
    </submittedName>
</protein>
<sequence length="113" mass="12700">MCLNSSGLPGSYCISTLPFPPQVWSLRHITKGTCEHWLIEVKIYPSPHIPVILSKALLLSAVRCVLPFTLPEGDDLTLFDISHVCFEQHVYKQQLSFPGQPPSKWISVVNLSR</sequence>
<name>A0A4Y2U5D3_ARAVE</name>
<dbReference type="EMBL" id="BGPR01033901">
    <property type="protein sequence ID" value="GBO08018.1"/>
    <property type="molecule type" value="Genomic_DNA"/>
</dbReference>
<comment type="caution">
    <text evidence="1">The sequence shown here is derived from an EMBL/GenBank/DDBJ whole genome shotgun (WGS) entry which is preliminary data.</text>
</comment>
<accession>A0A4Y2U5D3</accession>
<evidence type="ECO:0000313" key="2">
    <source>
        <dbReference type="Proteomes" id="UP000499080"/>
    </source>
</evidence>
<dbReference type="Proteomes" id="UP000499080">
    <property type="component" value="Unassembled WGS sequence"/>
</dbReference>
<organism evidence="1 2">
    <name type="scientific">Araneus ventricosus</name>
    <name type="common">Orbweaver spider</name>
    <name type="synonym">Epeira ventricosa</name>
    <dbReference type="NCBI Taxonomy" id="182803"/>
    <lineage>
        <taxon>Eukaryota</taxon>
        <taxon>Metazoa</taxon>
        <taxon>Ecdysozoa</taxon>
        <taxon>Arthropoda</taxon>
        <taxon>Chelicerata</taxon>
        <taxon>Arachnida</taxon>
        <taxon>Araneae</taxon>
        <taxon>Araneomorphae</taxon>
        <taxon>Entelegynae</taxon>
        <taxon>Araneoidea</taxon>
        <taxon>Araneidae</taxon>
        <taxon>Araneus</taxon>
    </lineage>
</organism>
<proteinExistence type="predicted"/>
<reference evidence="1 2" key="1">
    <citation type="journal article" date="2019" name="Sci. Rep.">
        <title>Orb-weaving spider Araneus ventricosus genome elucidates the spidroin gene catalogue.</title>
        <authorList>
            <person name="Kono N."/>
            <person name="Nakamura H."/>
            <person name="Ohtoshi R."/>
            <person name="Moran D.A.P."/>
            <person name="Shinohara A."/>
            <person name="Yoshida Y."/>
            <person name="Fujiwara M."/>
            <person name="Mori M."/>
            <person name="Tomita M."/>
            <person name="Arakawa K."/>
        </authorList>
    </citation>
    <scope>NUCLEOTIDE SEQUENCE [LARGE SCALE GENOMIC DNA]</scope>
</reference>
<keyword evidence="2" id="KW-1185">Reference proteome</keyword>
<evidence type="ECO:0000313" key="1">
    <source>
        <dbReference type="EMBL" id="GBO08018.1"/>
    </source>
</evidence>
<gene>
    <name evidence="1" type="ORF">AVEN_11338_1</name>
</gene>
<dbReference type="AlphaFoldDB" id="A0A4Y2U5D3"/>